<organism evidence="1 2">
    <name type="scientific">Candidatus Methylobacter oryzae</name>
    <dbReference type="NCBI Taxonomy" id="2497749"/>
    <lineage>
        <taxon>Bacteria</taxon>
        <taxon>Pseudomonadati</taxon>
        <taxon>Pseudomonadota</taxon>
        <taxon>Gammaproteobacteria</taxon>
        <taxon>Methylococcales</taxon>
        <taxon>Methylococcaceae</taxon>
        <taxon>Methylobacter</taxon>
    </lineage>
</organism>
<proteinExistence type="predicted"/>
<name>A0ABY3CD02_9GAMM</name>
<dbReference type="Proteomes" id="UP000733744">
    <property type="component" value="Unassembled WGS sequence"/>
</dbReference>
<gene>
    <name evidence="1" type="ORF">EKO24_005575</name>
</gene>
<evidence type="ECO:0000313" key="2">
    <source>
        <dbReference type="Proteomes" id="UP000733744"/>
    </source>
</evidence>
<keyword evidence="2" id="KW-1185">Reference proteome</keyword>
<evidence type="ECO:0000313" key="1">
    <source>
        <dbReference type="EMBL" id="TRX00453.1"/>
    </source>
</evidence>
<dbReference type="RefSeq" id="WP_127027258.1">
    <property type="nucleotide sequence ID" value="NZ_RYFG02000026.1"/>
</dbReference>
<reference evidence="1 2" key="1">
    <citation type="journal article" date="2019" name="Antonie Van Leeuwenhoek">
        <title>Description of 'Ca. Methylobacter oryzae' KRF1, a novel species from the environmentally important Methylobacter clade 2.</title>
        <authorList>
            <person name="Khatri K."/>
            <person name="Mohite J.A."/>
            <person name="Pandit P.S."/>
            <person name="Bahulikar R."/>
            <person name="Rahalkar M.C."/>
        </authorList>
    </citation>
    <scope>NUCLEOTIDE SEQUENCE [LARGE SCALE GENOMIC DNA]</scope>
    <source>
        <strain evidence="1 2">KRF1</strain>
    </source>
</reference>
<dbReference type="EMBL" id="RYFG02000026">
    <property type="protein sequence ID" value="TRX00453.1"/>
    <property type="molecule type" value="Genomic_DNA"/>
</dbReference>
<protein>
    <submittedName>
        <fullName evidence="1">Uncharacterized protein</fullName>
    </submittedName>
</protein>
<sequence>MQAIKQYTEVINGSIHVNLPESFTAKRVELIILAADDNNTETGNFQRFLLDSPEMTDEEYQAIAEKREHLNQWK</sequence>
<comment type="caution">
    <text evidence="1">The sequence shown here is derived from an EMBL/GenBank/DDBJ whole genome shotgun (WGS) entry which is preliminary data.</text>
</comment>
<accession>A0ABY3CD02</accession>